<gene>
    <name evidence="3" type="ORF">H9Q80_09770</name>
</gene>
<dbReference type="RefSeq" id="WP_117454877.1">
    <property type="nucleotide sequence ID" value="NZ_CP060636.1"/>
</dbReference>
<evidence type="ECO:0000259" key="2">
    <source>
        <dbReference type="PROSITE" id="PS50173"/>
    </source>
</evidence>
<dbReference type="InterPro" id="IPR043128">
    <property type="entry name" value="Rev_trsase/Diguanyl_cyclase"/>
</dbReference>
<dbReference type="PROSITE" id="PS50173">
    <property type="entry name" value="UMUC"/>
    <property type="match status" value="1"/>
</dbReference>
<dbReference type="KEGG" id="ehn:H9Q80_09770"/>
<dbReference type="InterPro" id="IPR036775">
    <property type="entry name" value="DNA_pol_Y-fam_lit_finger_sf"/>
</dbReference>
<dbReference type="PANTHER" id="PTHR11076:SF35">
    <property type="entry name" value="DNA REPAIR PROTEIN HOMOLOG YOBH"/>
    <property type="match status" value="1"/>
</dbReference>
<evidence type="ECO:0000313" key="4">
    <source>
        <dbReference type="Proteomes" id="UP000515856"/>
    </source>
</evidence>
<sequence>MERIYLCIDLKTFYASVECVERGLDPFQTNLVVADPSRGKGAICLAISPKLKQQGVRNRCRIFEIPDTIEYITALPRMKLYMQYAADIYGIYLKYISKDDIHVYSIDEAFLDVTEYLKLYEMDAKRLARKLTDDVFDTTGITATVGIGTNLYLAKIALDITAKHTPDHMGYLDEETYKRTLWHHRPLTDFWQVGRGISKRLEKYGFVDMYDVAHAPEKVLYNEFGVNAEYLIDHAHGIEPTTIADIKKYIPKTNSISNNQILFENYEYEDAYLVIKEMVELNVLDLVEKHVVCDHIGLYVGYAEDDVSSTGGMRKLSVVTNSYQILLKEFLKLFEETTNKDELIRQIGITFGNVVDETHEAYDIFTDYEDIKEERKLQNTLVEIKQKYGKNAILKGMNLCDAATTMKRNKLVGGHNAE</sequence>
<dbReference type="EMBL" id="CP060636">
    <property type="protein sequence ID" value="QNM14193.1"/>
    <property type="molecule type" value="Genomic_DNA"/>
</dbReference>
<keyword evidence="4" id="KW-1185">Reference proteome</keyword>
<dbReference type="Gene3D" id="1.10.150.20">
    <property type="entry name" value="5' to 3' exonuclease, C-terminal subdomain"/>
    <property type="match status" value="1"/>
</dbReference>
<dbReference type="GO" id="GO:0006281">
    <property type="term" value="P:DNA repair"/>
    <property type="evidence" value="ECO:0007669"/>
    <property type="project" value="InterPro"/>
</dbReference>
<accession>A0A7G9GTR1</accession>
<organism evidence="3 4">
    <name type="scientific">[Eubacterium] hominis</name>
    <dbReference type="NCBI Taxonomy" id="2764325"/>
    <lineage>
        <taxon>Bacteria</taxon>
        <taxon>Bacillati</taxon>
        <taxon>Bacillota</taxon>
        <taxon>Erysipelotrichia</taxon>
        <taxon>Erysipelotrichales</taxon>
        <taxon>Erysipelotrichaceae</taxon>
        <taxon>Amedibacillus</taxon>
    </lineage>
</organism>
<dbReference type="Gene3D" id="3.30.70.270">
    <property type="match status" value="1"/>
</dbReference>
<proteinExistence type="inferred from homology"/>
<evidence type="ECO:0000256" key="1">
    <source>
        <dbReference type="ARBA" id="ARBA00010945"/>
    </source>
</evidence>
<comment type="similarity">
    <text evidence="1">Belongs to the DNA polymerase type-Y family.</text>
</comment>
<dbReference type="InterPro" id="IPR043502">
    <property type="entry name" value="DNA/RNA_pol_sf"/>
</dbReference>
<dbReference type="GO" id="GO:0042276">
    <property type="term" value="P:error-prone translesion synthesis"/>
    <property type="evidence" value="ECO:0007669"/>
    <property type="project" value="TreeGrafter"/>
</dbReference>
<dbReference type="GO" id="GO:0005829">
    <property type="term" value="C:cytosol"/>
    <property type="evidence" value="ECO:0007669"/>
    <property type="project" value="TreeGrafter"/>
</dbReference>
<feature type="domain" description="UmuC" evidence="2">
    <location>
        <begin position="5"/>
        <end position="194"/>
    </location>
</feature>
<reference evidence="3 4" key="1">
    <citation type="submission" date="2020-08" db="EMBL/GenBank/DDBJ databases">
        <authorList>
            <person name="Liu C."/>
            <person name="Sun Q."/>
        </authorList>
    </citation>
    <scope>NUCLEOTIDE SEQUENCE [LARGE SCALE GENOMIC DNA]</scope>
    <source>
        <strain evidence="3 4">NSJ-61</strain>
    </source>
</reference>
<dbReference type="Pfam" id="PF11799">
    <property type="entry name" value="IMS_C"/>
    <property type="match status" value="1"/>
</dbReference>
<dbReference type="InterPro" id="IPR050116">
    <property type="entry name" value="DNA_polymerase-Y"/>
</dbReference>
<dbReference type="AlphaFoldDB" id="A0A7G9GTR1"/>
<dbReference type="Gene3D" id="3.30.1490.100">
    <property type="entry name" value="DNA polymerase, Y-family, little finger domain"/>
    <property type="match status" value="1"/>
</dbReference>
<dbReference type="InterPro" id="IPR001126">
    <property type="entry name" value="UmuC"/>
</dbReference>
<name>A0A7G9GTR1_9FIRM</name>
<dbReference type="Proteomes" id="UP000515856">
    <property type="component" value="Chromosome"/>
</dbReference>
<dbReference type="PANTHER" id="PTHR11076">
    <property type="entry name" value="DNA REPAIR POLYMERASE UMUC / TRANSFERASE FAMILY MEMBER"/>
    <property type="match status" value="1"/>
</dbReference>
<evidence type="ECO:0000313" key="3">
    <source>
        <dbReference type="EMBL" id="QNM14193.1"/>
    </source>
</evidence>
<dbReference type="Gene3D" id="3.40.1170.60">
    <property type="match status" value="1"/>
</dbReference>
<dbReference type="GO" id="GO:0003887">
    <property type="term" value="F:DNA-directed DNA polymerase activity"/>
    <property type="evidence" value="ECO:0007669"/>
    <property type="project" value="TreeGrafter"/>
</dbReference>
<dbReference type="SUPFAM" id="SSF56672">
    <property type="entry name" value="DNA/RNA polymerases"/>
    <property type="match status" value="1"/>
</dbReference>
<dbReference type="InterPro" id="IPR017961">
    <property type="entry name" value="DNA_pol_Y-fam_little_finger"/>
</dbReference>
<dbReference type="GO" id="GO:0009432">
    <property type="term" value="P:SOS response"/>
    <property type="evidence" value="ECO:0007669"/>
    <property type="project" value="TreeGrafter"/>
</dbReference>
<protein>
    <submittedName>
        <fullName evidence="3">DNA repair protein</fullName>
    </submittedName>
</protein>
<dbReference type="GO" id="GO:0003684">
    <property type="term" value="F:damaged DNA binding"/>
    <property type="evidence" value="ECO:0007669"/>
    <property type="project" value="InterPro"/>
</dbReference>
<dbReference type="SUPFAM" id="SSF100879">
    <property type="entry name" value="Lesion bypass DNA polymerase (Y-family), little finger domain"/>
    <property type="match status" value="1"/>
</dbReference>
<dbReference type="Pfam" id="PF00817">
    <property type="entry name" value="IMS"/>
    <property type="match status" value="1"/>
</dbReference>